<dbReference type="InterPro" id="IPR036249">
    <property type="entry name" value="Thioredoxin-like_sf"/>
</dbReference>
<feature type="compositionally biased region" description="Basic and acidic residues" evidence="4">
    <location>
        <begin position="1"/>
        <end position="10"/>
    </location>
</feature>
<comment type="similarity">
    <text evidence="1">Belongs to the phosducin family.</text>
</comment>
<dbReference type="GO" id="GO:0008277">
    <property type="term" value="P:regulation of G protein-coupled receptor signaling pathway"/>
    <property type="evidence" value="ECO:0007669"/>
    <property type="project" value="InterPro"/>
</dbReference>
<feature type="domain" description="Phosducin" evidence="5">
    <location>
        <begin position="56"/>
        <end position="275"/>
    </location>
</feature>
<dbReference type="InterPro" id="IPR023196">
    <property type="entry name" value="Phosducin_N_dom_sf"/>
</dbReference>
<feature type="compositionally biased region" description="Acidic residues" evidence="4">
    <location>
        <begin position="20"/>
        <end position="35"/>
    </location>
</feature>
<dbReference type="PANTHER" id="PTHR46052">
    <property type="entry name" value="PHOSDUCIN-LIKE PROTEIN"/>
    <property type="match status" value="1"/>
</dbReference>
<evidence type="ECO:0000256" key="2">
    <source>
        <dbReference type="ARBA" id="ARBA00022553"/>
    </source>
</evidence>
<evidence type="ECO:0000256" key="3">
    <source>
        <dbReference type="SAM" id="Coils"/>
    </source>
</evidence>
<evidence type="ECO:0000256" key="4">
    <source>
        <dbReference type="SAM" id="MobiDB-lite"/>
    </source>
</evidence>
<dbReference type="Gene3D" id="1.10.168.10">
    <property type="entry name" value="Phosducin, domain 2"/>
    <property type="match status" value="1"/>
</dbReference>
<proteinExistence type="inferred from homology"/>
<dbReference type="EMBL" id="CVRI01000024">
    <property type="protein sequence ID" value="CRK92135.1"/>
    <property type="molecule type" value="Genomic_DNA"/>
</dbReference>
<keyword evidence="7" id="KW-1185">Reference proteome</keyword>
<evidence type="ECO:0000256" key="1">
    <source>
        <dbReference type="ARBA" id="ARBA00009686"/>
    </source>
</evidence>
<feature type="compositionally biased region" description="Polar residues" evidence="4">
    <location>
        <begin position="53"/>
        <end position="65"/>
    </location>
</feature>
<dbReference type="Gene3D" id="3.40.30.10">
    <property type="entry name" value="Glutaredoxin"/>
    <property type="match status" value="1"/>
</dbReference>
<dbReference type="PRINTS" id="PR00677">
    <property type="entry name" value="PHOSDUCIN"/>
</dbReference>
<dbReference type="STRING" id="568069.A0A1J1HVM6"/>
<accession>A0A1J1HVM6</accession>
<sequence>MSTLEDKIMGEKLQYYCSSSEDEKEGSGDEGDDDCEGAKGKASVSQPAPDLTQDMTHWQGNSANTGPKGVIKDWQRFKQLENEKRQDQERERLELMKKLSITAKTTLEDQKAKERDELDAELEELLNDDFLQEFQKRRMQEMLAMPGMLPKFGTVISLKNGEEFLQSIDGENKNVTVIIHIYEERFKACKTMNKCIAKLAQEYTTVKFCKILSVVAGLSKKFKTVALPTILVYKNGQVIGNFIRMSEEFGDEFYASDVESYLIEHALLPDKSLMPAITSSSTAQDDNDE</sequence>
<organism evidence="6 7">
    <name type="scientific">Clunio marinus</name>
    <dbReference type="NCBI Taxonomy" id="568069"/>
    <lineage>
        <taxon>Eukaryota</taxon>
        <taxon>Metazoa</taxon>
        <taxon>Ecdysozoa</taxon>
        <taxon>Arthropoda</taxon>
        <taxon>Hexapoda</taxon>
        <taxon>Insecta</taxon>
        <taxon>Pterygota</taxon>
        <taxon>Neoptera</taxon>
        <taxon>Endopterygota</taxon>
        <taxon>Diptera</taxon>
        <taxon>Nematocera</taxon>
        <taxon>Chironomoidea</taxon>
        <taxon>Chironomidae</taxon>
        <taxon>Clunio</taxon>
    </lineage>
</organism>
<dbReference type="OrthoDB" id="70588at2759"/>
<dbReference type="SUPFAM" id="SSF52833">
    <property type="entry name" value="Thioredoxin-like"/>
    <property type="match status" value="1"/>
</dbReference>
<reference evidence="6 7" key="1">
    <citation type="submission" date="2015-04" db="EMBL/GenBank/DDBJ databases">
        <authorList>
            <person name="Syromyatnikov M.Y."/>
            <person name="Popov V.N."/>
        </authorList>
    </citation>
    <scope>NUCLEOTIDE SEQUENCE [LARGE SCALE GENOMIC DNA]</scope>
</reference>
<dbReference type="AlphaFoldDB" id="A0A1J1HVM6"/>
<dbReference type="InterPro" id="IPR051499">
    <property type="entry name" value="Phosducin-like_reg"/>
</dbReference>
<feature type="region of interest" description="Disordered" evidence="4">
    <location>
        <begin position="1"/>
        <end position="70"/>
    </location>
</feature>
<dbReference type="PANTHER" id="PTHR46052:SF1">
    <property type="entry name" value="PHOSDUCIN-LIKE PROTEIN"/>
    <property type="match status" value="1"/>
</dbReference>
<dbReference type="Proteomes" id="UP000183832">
    <property type="component" value="Unassembled WGS sequence"/>
</dbReference>
<name>A0A1J1HVM6_9DIPT</name>
<dbReference type="CDD" id="cd02987">
    <property type="entry name" value="Phd_like_Phd"/>
    <property type="match status" value="1"/>
</dbReference>
<dbReference type="Pfam" id="PF02114">
    <property type="entry name" value="Phosducin"/>
    <property type="match status" value="1"/>
</dbReference>
<dbReference type="InterPro" id="IPR001200">
    <property type="entry name" value="Phosducin"/>
</dbReference>
<feature type="coiled-coil region" evidence="3">
    <location>
        <begin position="78"/>
        <end position="128"/>
    </location>
</feature>
<keyword evidence="2" id="KW-0597">Phosphoprotein</keyword>
<dbReference type="InterPro" id="IPR024253">
    <property type="entry name" value="Phosducin_thioredoxin-like_dom"/>
</dbReference>
<evidence type="ECO:0000259" key="5">
    <source>
        <dbReference type="Pfam" id="PF02114"/>
    </source>
</evidence>
<keyword evidence="3" id="KW-0175">Coiled coil</keyword>
<evidence type="ECO:0000313" key="6">
    <source>
        <dbReference type="EMBL" id="CRK92135.1"/>
    </source>
</evidence>
<protein>
    <submittedName>
        <fullName evidence="6">CLUMA_CG005720, isoform A</fullName>
    </submittedName>
</protein>
<evidence type="ECO:0000313" key="7">
    <source>
        <dbReference type="Proteomes" id="UP000183832"/>
    </source>
</evidence>
<gene>
    <name evidence="6" type="ORF">CLUMA_CG005720</name>
</gene>